<dbReference type="Proteomes" id="UP000499080">
    <property type="component" value="Unassembled WGS sequence"/>
</dbReference>
<organism evidence="1 2">
    <name type="scientific">Araneus ventricosus</name>
    <name type="common">Orbweaver spider</name>
    <name type="synonym">Epeira ventricosa</name>
    <dbReference type="NCBI Taxonomy" id="182803"/>
    <lineage>
        <taxon>Eukaryota</taxon>
        <taxon>Metazoa</taxon>
        <taxon>Ecdysozoa</taxon>
        <taxon>Arthropoda</taxon>
        <taxon>Chelicerata</taxon>
        <taxon>Arachnida</taxon>
        <taxon>Araneae</taxon>
        <taxon>Araneomorphae</taxon>
        <taxon>Entelegynae</taxon>
        <taxon>Araneoidea</taxon>
        <taxon>Araneidae</taxon>
        <taxon>Araneus</taxon>
    </lineage>
</organism>
<accession>A0A4Y2J543</accession>
<name>A0A4Y2J543_ARAVE</name>
<dbReference type="AlphaFoldDB" id="A0A4Y2J543"/>
<comment type="caution">
    <text evidence="1">The sequence shown here is derived from an EMBL/GenBank/DDBJ whole genome shotgun (WGS) entry which is preliminary data.</text>
</comment>
<evidence type="ECO:0000313" key="2">
    <source>
        <dbReference type="Proteomes" id="UP000499080"/>
    </source>
</evidence>
<sequence>MNEKPPKSKWVLASGCGYSNDGVALRAPGRIYHVPHCNGSYNARANSVRFLSWRPVIDIATFSITRPLCGCEVAMLSSELWSLVRSHVGCGLGFSFSGFNTHLC</sequence>
<dbReference type="EMBL" id="BGPR01003228">
    <property type="protein sequence ID" value="GBM85381.1"/>
    <property type="molecule type" value="Genomic_DNA"/>
</dbReference>
<proteinExistence type="predicted"/>
<gene>
    <name evidence="1" type="ORF">AVEN_205399_1</name>
</gene>
<keyword evidence="2" id="KW-1185">Reference proteome</keyword>
<protein>
    <submittedName>
        <fullName evidence="1">Uncharacterized protein</fullName>
    </submittedName>
</protein>
<evidence type="ECO:0000313" key="1">
    <source>
        <dbReference type="EMBL" id="GBM85381.1"/>
    </source>
</evidence>
<reference evidence="1 2" key="1">
    <citation type="journal article" date="2019" name="Sci. Rep.">
        <title>Orb-weaving spider Araneus ventricosus genome elucidates the spidroin gene catalogue.</title>
        <authorList>
            <person name="Kono N."/>
            <person name="Nakamura H."/>
            <person name="Ohtoshi R."/>
            <person name="Moran D.A.P."/>
            <person name="Shinohara A."/>
            <person name="Yoshida Y."/>
            <person name="Fujiwara M."/>
            <person name="Mori M."/>
            <person name="Tomita M."/>
            <person name="Arakawa K."/>
        </authorList>
    </citation>
    <scope>NUCLEOTIDE SEQUENCE [LARGE SCALE GENOMIC DNA]</scope>
</reference>